<dbReference type="GO" id="GO:0004386">
    <property type="term" value="F:helicase activity"/>
    <property type="evidence" value="ECO:0007669"/>
    <property type="project" value="UniProtKB-KW"/>
</dbReference>
<reference evidence="2" key="1">
    <citation type="journal article" date="2017" name="Elife">
        <title>The kinetoplastid-infecting Bodo saltans virus (BsV), a window into the most abundant giant viruses in the sea.</title>
        <authorList>
            <person name="Deeg C.M."/>
            <person name="Chow C.-E.T."/>
            <person name="Suttle C.A."/>
        </authorList>
    </citation>
    <scope>NUCLEOTIDE SEQUENCE</scope>
    <source>
        <strain evidence="2">NG1</strain>
    </source>
</reference>
<name>A0A2H4UWD6_9VIRU</name>
<gene>
    <name evidence="2" type="ORF">BMW23_1210</name>
</gene>
<dbReference type="GO" id="GO:0005524">
    <property type="term" value="F:ATP binding"/>
    <property type="evidence" value="ECO:0007669"/>
    <property type="project" value="InterPro"/>
</dbReference>
<dbReference type="Gene3D" id="3.40.50.300">
    <property type="entry name" value="P-loop containing nucleotide triphosphate hydrolases"/>
    <property type="match status" value="2"/>
</dbReference>
<keyword evidence="3" id="KW-1185">Reference proteome</keyword>
<dbReference type="InterPro" id="IPR003450">
    <property type="entry name" value="Replication_origin-bd"/>
</dbReference>
<dbReference type="Proteomes" id="UP000240325">
    <property type="component" value="Segment"/>
</dbReference>
<dbReference type="PROSITE" id="PS51194">
    <property type="entry name" value="HELICASE_CTER"/>
    <property type="match status" value="1"/>
</dbReference>
<evidence type="ECO:0000313" key="3">
    <source>
        <dbReference type="Proteomes" id="UP000240325"/>
    </source>
</evidence>
<accession>A0A2H4UWD6</accession>
<dbReference type="GO" id="GO:0003688">
    <property type="term" value="F:DNA replication origin binding"/>
    <property type="evidence" value="ECO:0007669"/>
    <property type="project" value="InterPro"/>
</dbReference>
<dbReference type="InterPro" id="IPR027417">
    <property type="entry name" value="P-loop_NTPase"/>
</dbReference>
<dbReference type="Pfam" id="PF02399">
    <property type="entry name" value="Herpes_ori_bp"/>
    <property type="match status" value="2"/>
</dbReference>
<sequence>MSIKSAYGTGKTSFLKNFLNMLDLNDHIKYKKVLFISYRRSLSYDVQRQLSDFGFENYIEVQKKGNYLHEIDKLIIQYESLHKILSHSYDMHDDPNQINYDLIIIDECESVLSQVDSTTNGENQRDNYNIFREFVKKSKKMIVLDGDISNKTYNFIHTFSNNNVLIKNTYCKPKKIYITKNYDKYIKSIHEDLKQNKKLYICCMSSSDGYALEENIKKHFDKITIKFINADISDDEKEKIYKDVNEEWKQFDVIITTPITEAGVSFDELNYFHRTYAILSAGSTTPRGLMQMLNRVRYPVNNDAIIYANKLKLHNNIIFYTYNDVKKMIYENIRDEKHYMPYITDDTKGFILKNDSNYLTNYIFNKTEKLNAQQFYFLGYFKLLCKEKNIDLFFEDEKGKEKFITKNIKKENILNANNITAKEYDELSKKIKRCQNITEKERYEFLKYNYFVVKLKNSEDSLINLSEEQIDEFEYFYKNKNTQKNFFLLIDEMNGRKYNFDANNNYSSLEKINEINDVKEFLNLYEVKNPAETSELCDFKEKMDKNKLMNIFNDNNTRVKNKNKDSSEKKMLWNLKNTLLKFGIELKSDGTQKRINGKRIRFNDYHLTLNNSFHNILKKTISTNEINDSNNFLHNLTDKININNVTSLFDDNSVENELYNTFEIEQSDVL</sequence>
<keyword evidence="2" id="KW-0067">ATP-binding</keyword>
<dbReference type="GO" id="GO:0006260">
    <property type="term" value="P:DNA replication"/>
    <property type="evidence" value="ECO:0007669"/>
    <property type="project" value="InterPro"/>
</dbReference>
<keyword evidence="2" id="KW-0347">Helicase</keyword>
<keyword evidence="2" id="KW-0378">Hydrolase</keyword>
<protein>
    <submittedName>
        <fullName evidence="2">DEXDc helicase-primase</fullName>
    </submittedName>
</protein>
<dbReference type="EMBL" id="MF782455">
    <property type="protein sequence ID" value="ATZ81253.1"/>
    <property type="molecule type" value="Genomic_DNA"/>
</dbReference>
<dbReference type="SUPFAM" id="SSF52540">
    <property type="entry name" value="P-loop containing nucleoside triphosphate hydrolases"/>
    <property type="match status" value="1"/>
</dbReference>
<organism evidence="2">
    <name type="scientific">Bodo saltans virus</name>
    <dbReference type="NCBI Taxonomy" id="2024608"/>
    <lineage>
        <taxon>Viruses</taxon>
        <taxon>Varidnaviria</taxon>
        <taxon>Bamfordvirae</taxon>
        <taxon>Nucleocytoviricota</taxon>
        <taxon>Megaviricetes</taxon>
        <taxon>Imitervirales</taxon>
        <taxon>Mimiviridae</taxon>
        <taxon>Klosneuvirinae</taxon>
        <taxon>Theiavirus</taxon>
        <taxon>Theiavirus salishense</taxon>
    </lineage>
</organism>
<evidence type="ECO:0000313" key="2">
    <source>
        <dbReference type="EMBL" id="ATZ81253.1"/>
    </source>
</evidence>
<feature type="domain" description="Helicase C-terminal" evidence="1">
    <location>
        <begin position="181"/>
        <end position="348"/>
    </location>
</feature>
<evidence type="ECO:0000259" key="1">
    <source>
        <dbReference type="PROSITE" id="PS51194"/>
    </source>
</evidence>
<proteinExistence type="predicted"/>
<dbReference type="InterPro" id="IPR001650">
    <property type="entry name" value="Helicase_C-like"/>
</dbReference>
<keyword evidence="2" id="KW-0547">Nucleotide-binding</keyword>